<evidence type="ECO:0000313" key="3">
    <source>
        <dbReference type="Proteomes" id="UP000824120"/>
    </source>
</evidence>
<proteinExistence type="predicted"/>
<feature type="compositionally biased region" description="Polar residues" evidence="1">
    <location>
        <begin position="54"/>
        <end position="64"/>
    </location>
</feature>
<dbReference type="Proteomes" id="UP000824120">
    <property type="component" value="Chromosome 11"/>
</dbReference>
<feature type="region of interest" description="Disordered" evidence="1">
    <location>
        <begin position="39"/>
        <end position="64"/>
    </location>
</feature>
<evidence type="ECO:0000313" key="2">
    <source>
        <dbReference type="EMBL" id="KAG5575548.1"/>
    </source>
</evidence>
<evidence type="ECO:0000256" key="1">
    <source>
        <dbReference type="SAM" id="MobiDB-lite"/>
    </source>
</evidence>
<comment type="caution">
    <text evidence="2">The sequence shown here is derived from an EMBL/GenBank/DDBJ whole genome shotgun (WGS) entry which is preliminary data.</text>
</comment>
<reference evidence="2 3" key="1">
    <citation type="submission" date="2020-09" db="EMBL/GenBank/DDBJ databases">
        <title>De no assembly of potato wild relative species, Solanum commersonii.</title>
        <authorList>
            <person name="Cho K."/>
        </authorList>
    </citation>
    <scope>NUCLEOTIDE SEQUENCE [LARGE SCALE GENOMIC DNA]</scope>
    <source>
        <strain evidence="2">LZ3.2</strain>
        <tissue evidence="2">Leaf</tissue>
    </source>
</reference>
<sequence length="64" mass="7540">MSRRKRPLHSQTIQLYCNNLLFRIKPALMTSRNLTIRDANPRNLVDRDHHRPLASTSKSRSVEK</sequence>
<protein>
    <submittedName>
        <fullName evidence="2">Uncharacterized protein</fullName>
    </submittedName>
</protein>
<dbReference type="EMBL" id="JACXVP010000011">
    <property type="protein sequence ID" value="KAG5575548.1"/>
    <property type="molecule type" value="Genomic_DNA"/>
</dbReference>
<gene>
    <name evidence="2" type="ORF">H5410_055682</name>
</gene>
<keyword evidence="3" id="KW-1185">Reference proteome</keyword>
<name>A0A9J5WK24_SOLCO</name>
<dbReference type="AlphaFoldDB" id="A0A9J5WK24"/>
<accession>A0A9J5WK24</accession>
<organism evidence="2 3">
    <name type="scientific">Solanum commersonii</name>
    <name type="common">Commerson's wild potato</name>
    <name type="synonym">Commerson's nightshade</name>
    <dbReference type="NCBI Taxonomy" id="4109"/>
    <lineage>
        <taxon>Eukaryota</taxon>
        <taxon>Viridiplantae</taxon>
        <taxon>Streptophyta</taxon>
        <taxon>Embryophyta</taxon>
        <taxon>Tracheophyta</taxon>
        <taxon>Spermatophyta</taxon>
        <taxon>Magnoliopsida</taxon>
        <taxon>eudicotyledons</taxon>
        <taxon>Gunneridae</taxon>
        <taxon>Pentapetalae</taxon>
        <taxon>asterids</taxon>
        <taxon>lamiids</taxon>
        <taxon>Solanales</taxon>
        <taxon>Solanaceae</taxon>
        <taxon>Solanoideae</taxon>
        <taxon>Solaneae</taxon>
        <taxon>Solanum</taxon>
    </lineage>
</organism>